<dbReference type="AlphaFoldDB" id="A0A7Y3YM51"/>
<gene>
    <name evidence="1" type="ORF">F0245_05895</name>
</gene>
<dbReference type="Proteomes" id="UP000525336">
    <property type="component" value="Unassembled WGS sequence"/>
</dbReference>
<comment type="caution">
    <text evidence="1">The sequence shown here is derived from an EMBL/GenBank/DDBJ whole genome shotgun (WGS) entry which is preliminary data.</text>
</comment>
<organism evidence="1 2">
    <name type="scientific">Vibrio chagasii</name>
    <dbReference type="NCBI Taxonomy" id="170679"/>
    <lineage>
        <taxon>Bacteria</taxon>
        <taxon>Pseudomonadati</taxon>
        <taxon>Pseudomonadota</taxon>
        <taxon>Gammaproteobacteria</taxon>
        <taxon>Vibrionales</taxon>
        <taxon>Vibrionaceae</taxon>
        <taxon>Vibrio</taxon>
    </lineage>
</organism>
<protein>
    <submittedName>
        <fullName evidence="1">Uncharacterized protein</fullName>
    </submittedName>
</protein>
<evidence type="ECO:0000313" key="1">
    <source>
        <dbReference type="EMBL" id="NOH32912.1"/>
    </source>
</evidence>
<name>A0A7Y3YM51_9VIBR</name>
<accession>A0A7Y3YM51</accession>
<dbReference type="EMBL" id="VTXW01000004">
    <property type="protein sequence ID" value="NOH32912.1"/>
    <property type="molecule type" value="Genomic_DNA"/>
</dbReference>
<evidence type="ECO:0000313" key="2">
    <source>
        <dbReference type="Proteomes" id="UP000525336"/>
    </source>
</evidence>
<reference evidence="1 2" key="1">
    <citation type="submission" date="2019-09" db="EMBL/GenBank/DDBJ databases">
        <title>Draft genome sequencing and comparative genomics of hatchery-associated Vibrios.</title>
        <authorList>
            <person name="Kehlet-Delgado H."/>
            <person name="Mueller R.S."/>
        </authorList>
    </citation>
    <scope>NUCLEOTIDE SEQUENCE [LARGE SCALE GENOMIC DNA]</scope>
    <source>
        <strain evidence="1 2">00-90-10</strain>
    </source>
</reference>
<sequence>MVNLAIALYLPLLLWTLASIPIRTTFIITSKEEASPEHIRIGFYILYTHKHQGCDDNEK</sequence>
<proteinExistence type="predicted"/>